<dbReference type="RefSeq" id="WP_011588873.1">
    <property type="nucleotide sequence ID" value="NC_008260.1"/>
</dbReference>
<organism evidence="6 7">
    <name type="scientific">Alcanivorax borkumensis (strain ATCC 700651 / DSM 11573 / NCIMB 13689 / SK2)</name>
    <dbReference type="NCBI Taxonomy" id="393595"/>
    <lineage>
        <taxon>Bacteria</taxon>
        <taxon>Pseudomonadati</taxon>
        <taxon>Pseudomonadota</taxon>
        <taxon>Gammaproteobacteria</taxon>
        <taxon>Oceanospirillales</taxon>
        <taxon>Alcanivoracaceae</taxon>
        <taxon>Alcanivorax</taxon>
    </lineage>
</organism>
<dbReference type="EMBL" id="AM286690">
    <property type="protein sequence ID" value="CAL17040.1"/>
    <property type="molecule type" value="Genomic_DNA"/>
</dbReference>
<evidence type="ECO:0000313" key="6">
    <source>
        <dbReference type="EMBL" id="CAL17040.1"/>
    </source>
</evidence>
<dbReference type="InterPro" id="IPR009057">
    <property type="entry name" value="Homeodomain-like_sf"/>
</dbReference>
<dbReference type="Proteomes" id="UP000008871">
    <property type="component" value="Chromosome"/>
</dbReference>
<keyword evidence="1" id="KW-0805">Transcription regulation</keyword>
<dbReference type="Pfam" id="PF00440">
    <property type="entry name" value="TetR_N"/>
    <property type="match status" value="1"/>
</dbReference>
<dbReference type="FunFam" id="1.10.10.60:FF:000141">
    <property type="entry name" value="TetR family transcriptional regulator"/>
    <property type="match status" value="1"/>
</dbReference>
<keyword evidence="7" id="KW-1185">Reference proteome</keyword>
<evidence type="ECO:0000256" key="1">
    <source>
        <dbReference type="ARBA" id="ARBA00023015"/>
    </source>
</evidence>
<evidence type="ECO:0000256" key="4">
    <source>
        <dbReference type="PROSITE-ProRule" id="PRU00335"/>
    </source>
</evidence>
<dbReference type="InterPro" id="IPR001647">
    <property type="entry name" value="HTH_TetR"/>
</dbReference>
<gene>
    <name evidence="6" type="ordered locus">ABO_1592</name>
</gene>
<dbReference type="OrthoDB" id="63332at2"/>
<dbReference type="PRINTS" id="PR00455">
    <property type="entry name" value="HTHTETR"/>
</dbReference>
<dbReference type="SUPFAM" id="SSF46689">
    <property type="entry name" value="Homeodomain-like"/>
    <property type="match status" value="1"/>
</dbReference>
<proteinExistence type="predicted"/>
<reference evidence="6 7" key="1">
    <citation type="journal article" date="2006" name="Nat. Biotechnol.">
        <title>Genome sequence of the ubiquitous hydrocarbon-degrading marine bacterium Alcanivorax borkumensis.</title>
        <authorList>
            <person name="Schneiker S."/>
            <person name="Martins dos Santos V.A.P."/>
            <person name="Bartels D."/>
            <person name="Bekel T."/>
            <person name="Brecht M."/>
            <person name="Buhrmester J."/>
            <person name="Chernikova T.N."/>
            <person name="Denaro R."/>
            <person name="Ferrer M."/>
            <person name="Gertler C."/>
            <person name="Goesmann A."/>
            <person name="Golyshina O.V."/>
            <person name="Kaminski F."/>
            <person name="Khachane A.N."/>
            <person name="Lang S."/>
            <person name="Linke B."/>
            <person name="McHardy A.C."/>
            <person name="Meyer F."/>
            <person name="Nechitaylo T."/>
            <person name="Puehler A."/>
            <person name="Regenhardt D."/>
            <person name="Rupp O."/>
            <person name="Sabirova J.S."/>
            <person name="Selbitschka W."/>
            <person name="Yakimov M.M."/>
            <person name="Timmis K.N."/>
            <person name="Vorhoelter F.-J."/>
            <person name="Weidner S."/>
            <person name="Kaiser O."/>
            <person name="Golyshin P.N."/>
        </authorList>
    </citation>
    <scope>NUCLEOTIDE SEQUENCE [LARGE SCALE GENOMIC DNA]</scope>
    <source>
        <strain evidence="7">ATCC 700651 / DSM 11573 / NCIMB 13689 / SK2</strain>
    </source>
</reference>
<dbReference type="PROSITE" id="PS50977">
    <property type="entry name" value="HTH_TETR_2"/>
    <property type="match status" value="1"/>
</dbReference>
<dbReference type="Pfam" id="PF17929">
    <property type="entry name" value="TetR_C_34"/>
    <property type="match status" value="1"/>
</dbReference>
<keyword evidence="2 4" id="KW-0238">DNA-binding</keyword>
<dbReference type="KEGG" id="abo:ABO_1592"/>
<dbReference type="GO" id="GO:0000976">
    <property type="term" value="F:transcription cis-regulatory region binding"/>
    <property type="evidence" value="ECO:0007669"/>
    <property type="project" value="TreeGrafter"/>
</dbReference>
<sequence length="205" mass="22736">MNSCPFQRARSPEQKAERRAQILEAAAMFFAEQRFDAISLAAIARQSGVTKAALYRYFPSKEALFLALYLNELDDMVVAPLAQGEPLWAAISELLIGRPLFCRLTSILHTVLEHNLDEPQAREFKQALLAQFVHLAGRLENEFGLEGDQAIRFLMQTQQSVIGCWAVSQPAPVVAAVIDAPPLDVFQVVFADALRSQLRALQAAL</sequence>
<dbReference type="STRING" id="393595.ABO_1592"/>
<accession>Q0VP58</accession>
<dbReference type="Gene3D" id="1.10.357.10">
    <property type="entry name" value="Tetracycline Repressor, domain 2"/>
    <property type="match status" value="1"/>
</dbReference>
<dbReference type="GO" id="GO:0003700">
    <property type="term" value="F:DNA-binding transcription factor activity"/>
    <property type="evidence" value="ECO:0007669"/>
    <property type="project" value="TreeGrafter"/>
</dbReference>
<dbReference type="eggNOG" id="COG1309">
    <property type="taxonomic scope" value="Bacteria"/>
</dbReference>
<feature type="DNA-binding region" description="H-T-H motif" evidence="4">
    <location>
        <begin position="39"/>
        <end position="58"/>
    </location>
</feature>
<protein>
    <submittedName>
        <fullName evidence="6">Transcriptional regulator TetR family</fullName>
    </submittedName>
</protein>
<dbReference type="AlphaFoldDB" id="Q0VP58"/>
<evidence type="ECO:0000313" key="7">
    <source>
        <dbReference type="Proteomes" id="UP000008871"/>
    </source>
</evidence>
<keyword evidence="3" id="KW-0804">Transcription</keyword>
<name>Q0VP58_ALCBS</name>
<evidence type="ECO:0000256" key="3">
    <source>
        <dbReference type="ARBA" id="ARBA00023163"/>
    </source>
</evidence>
<dbReference type="InterPro" id="IPR050109">
    <property type="entry name" value="HTH-type_TetR-like_transc_reg"/>
</dbReference>
<dbReference type="PANTHER" id="PTHR30055">
    <property type="entry name" value="HTH-TYPE TRANSCRIPTIONAL REGULATOR RUTR"/>
    <property type="match status" value="1"/>
</dbReference>
<dbReference type="HOGENOM" id="CLU_092792_0_0_6"/>
<dbReference type="PANTHER" id="PTHR30055:SF178">
    <property type="entry name" value="POSSIBLE TRANSCRIPTIONAL REGULATORY PROTEIN"/>
    <property type="match status" value="1"/>
</dbReference>
<evidence type="ECO:0000256" key="2">
    <source>
        <dbReference type="ARBA" id="ARBA00023125"/>
    </source>
</evidence>
<evidence type="ECO:0000259" key="5">
    <source>
        <dbReference type="PROSITE" id="PS50977"/>
    </source>
</evidence>
<feature type="domain" description="HTH tetR-type" evidence="5">
    <location>
        <begin position="16"/>
        <end position="76"/>
    </location>
</feature>
<dbReference type="InterPro" id="IPR041483">
    <property type="entry name" value="TetR_C_34"/>
</dbReference>